<feature type="compositionally biased region" description="Basic and acidic residues" evidence="1">
    <location>
        <begin position="44"/>
        <end position="57"/>
    </location>
</feature>
<comment type="caution">
    <text evidence="2">The sequence shown here is derived from an EMBL/GenBank/DDBJ whole genome shotgun (WGS) entry which is preliminary data.</text>
</comment>
<name>A0A9Q0BP41_9MUSC</name>
<reference evidence="2" key="1">
    <citation type="journal article" date="2023" name="Genome Biol. Evol.">
        <title>Long-read-based Genome Assembly of Drosophila gunungcola Reveals Fewer Chemosensory Genes in Flower-breeding Species.</title>
        <authorList>
            <person name="Negi A."/>
            <person name="Liao B.Y."/>
            <person name="Yeh S.D."/>
        </authorList>
    </citation>
    <scope>NUCLEOTIDE SEQUENCE</scope>
    <source>
        <strain evidence="2">Sukarami</strain>
    </source>
</reference>
<sequence length="67" mass="7243">MIVNPGRQLINSSFRSLSNSSQNRSGSLSTAISARLHCTSSSETDSRVTSRPRKVEPLEMSTLSDSS</sequence>
<evidence type="ECO:0000256" key="1">
    <source>
        <dbReference type="SAM" id="MobiDB-lite"/>
    </source>
</evidence>
<feature type="region of interest" description="Disordered" evidence="1">
    <location>
        <begin position="15"/>
        <end position="67"/>
    </location>
</feature>
<dbReference type="EMBL" id="JAMKOV010000006">
    <property type="protein sequence ID" value="KAI8038976.1"/>
    <property type="molecule type" value="Genomic_DNA"/>
</dbReference>
<dbReference type="Proteomes" id="UP001059596">
    <property type="component" value="Unassembled WGS sequence"/>
</dbReference>
<dbReference type="AlphaFoldDB" id="A0A9Q0BP41"/>
<proteinExistence type="predicted"/>
<organism evidence="2 3">
    <name type="scientific">Drosophila gunungcola</name>
    <name type="common">fruit fly</name>
    <dbReference type="NCBI Taxonomy" id="103775"/>
    <lineage>
        <taxon>Eukaryota</taxon>
        <taxon>Metazoa</taxon>
        <taxon>Ecdysozoa</taxon>
        <taxon>Arthropoda</taxon>
        <taxon>Hexapoda</taxon>
        <taxon>Insecta</taxon>
        <taxon>Pterygota</taxon>
        <taxon>Neoptera</taxon>
        <taxon>Endopterygota</taxon>
        <taxon>Diptera</taxon>
        <taxon>Brachycera</taxon>
        <taxon>Muscomorpha</taxon>
        <taxon>Ephydroidea</taxon>
        <taxon>Drosophilidae</taxon>
        <taxon>Drosophila</taxon>
        <taxon>Sophophora</taxon>
    </lineage>
</organism>
<accession>A0A9Q0BP41</accession>
<evidence type="ECO:0000313" key="2">
    <source>
        <dbReference type="EMBL" id="KAI8038976.1"/>
    </source>
</evidence>
<evidence type="ECO:0000313" key="3">
    <source>
        <dbReference type="Proteomes" id="UP001059596"/>
    </source>
</evidence>
<keyword evidence="3" id="KW-1185">Reference proteome</keyword>
<gene>
    <name evidence="2" type="ORF">M5D96_007686</name>
</gene>
<protein>
    <submittedName>
        <fullName evidence="2">Uncharacterized protein</fullName>
    </submittedName>
</protein>
<feature type="compositionally biased region" description="Low complexity" evidence="1">
    <location>
        <begin position="15"/>
        <end position="29"/>
    </location>
</feature>